<dbReference type="EMBL" id="CZKA01000037">
    <property type="protein sequence ID" value="CUR57447.1"/>
    <property type="molecule type" value="Genomic_DNA"/>
</dbReference>
<sequence length="206" mass="22515">MTRRSLSVQTVVVGLAAALLLAVVMSAWVWGRPGSSRYSETPERSVDGREIWYDNPQAIAKSSDLVVRARVTATSKGRTYSEGQGDEYTSRYVDLEILETFKGAEVFGSSIRMEEEGWDAEGVGYVVNGLQWSHVGEEGYYFLSPLDGGTYGQRGSFGRILTTGEEVGPSGHEPDRAGPWKGLTSQLEDPAEIRVVILDAIDKSSE</sequence>
<name>A0A2P2C603_9ZZZZ</name>
<accession>A0A2P2C603</accession>
<organism evidence="2">
    <name type="scientific">metagenome</name>
    <dbReference type="NCBI Taxonomy" id="256318"/>
    <lineage>
        <taxon>unclassified sequences</taxon>
        <taxon>metagenomes</taxon>
    </lineage>
</organism>
<dbReference type="AlphaFoldDB" id="A0A2P2C603"/>
<protein>
    <submittedName>
        <fullName evidence="2">Uncharacterized protein</fullName>
    </submittedName>
</protein>
<feature type="region of interest" description="Disordered" evidence="1">
    <location>
        <begin position="165"/>
        <end position="184"/>
    </location>
</feature>
<evidence type="ECO:0000313" key="2">
    <source>
        <dbReference type="EMBL" id="CUR57447.1"/>
    </source>
</evidence>
<gene>
    <name evidence="2" type="ORF">NOCA2420021</name>
</gene>
<evidence type="ECO:0000256" key="1">
    <source>
        <dbReference type="SAM" id="MobiDB-lite"/>
    </source>
</evidence>
<proteinExistence type="predicted"/>
<reference evidence="2" key="1">
    <citation type="submission" date="2015-08" db="EMBL/GenBank/DDBJ databases">
        <authorList>
            <person name="Babu N.S."/>
            <person name="Beckwith C.J."/>
            <person name="Beseler K.G."/>
            <person name="Brison A."/>
            <person name="Carone J.V."/>
            <person name="Caskin T.P."/>
            <person name="Diamond M."/>
            <person name="Durham M.E."/>
            <person name="Foxe J.M."/>
            <person name="Go M."/>
            <person name="Henderson B.A."/>
            <person name="Jones I.B."/>
            <person name="McGettigan J.A."/>
            <person name="Micheletti S.J."/>
            <person name="Nasrallah M.E."/>
            <person name="Ortiz D."/>
            <person name="Piller C.R."/>
            <person name="Privatt S.R."/>
            <person name="Schneider S.L."/>
            <person name="Sharp S."/>
            <person name="Smith T.C."/>
            <person name="Stanton J.D."/>
            <person name="Ullery H.E."/>
            <person name="Wilson R.J."/>
            <person name="Serrano M.G."/>
            <person name="Buck G."/>
            <person name="Lee V."/>
            <person name="Wang Y."/>
            <person name="Carvalho R."/>
            <person name="Voegtly L."/>
            <person name="Shi R."/>
            <person name="Duckworth R."/>
            <person name="Johnson A."/>
            <person name="Loviza R."/>
            <person name="Walstead R."/>
            <person name="Shah Z."/>
            <person name="Kiflezghi M."/>
            <person name="Wade K."/>
            <person name="Ball S.L."/>
            <person name="Bradley K.W."/>
            <person name="Asai D.J."/>
            <person name="Bowman C.A."/>
            <person name="Russell D.A."/>
            <person name="Pope W.H."/>
            <person name="Jacobs-Sera D."/>
            <person name="Hendrix R.W."/>
            <person name="Hatfull G.F."/>
        </authorList>
    </citation>
    <scope>NUCLEOTIDE SEQUENCE</scope>
</reference>